<evidence type="ECO:0000256" key="4">
    <source>
        <dbReference type="ARBA" id="ARBA00012541"/>
    </source>
</evidence>
<dbReference type="Gene3D" id="3.20.20.80">
    <property type="entry name" value="Glycosidases"/>
    <property type="match status" value="1"/>
</dbReference>
<dbReference type="Gene3D" id="2.60.40.10">
    <property type="entry name" value="Immunoglobulins"/>
    <property type="match status" value="1"/>
</dbReference>
<dbReference type="EMBL" id="DXFQ01000063">
    <property type="protein sequence ID" value="HIX19763.1"/>
    <property type="molecule type" value="Genomic_DNA"/>
</dbReference>
<dbReference type="CDD" id="cd11321">
    <property type="entry name" value="AmyAc_bac_euk_BE"/>
    <property type="match status" value="1"/>
</dbReference>
<evidence type="ECO:0000256" key="7">
    <source>
        <dbReference type="ARBA" id="ARBA00023277"/>
    </source>
</evidence>
<dbReference type="Gene3D" id="2.60.40.1180">
    <property type="entry name" value="Golgi alpha-mannosidase II"/>
    <property type="match status" value="1"/>
</dbReference>
<dbReference type="InterPro" id="IPR017853">
    <property type="entry name" value="GH"/>
</dbReference>
<dbReference type="Proteomes" id="UP000823964">
    <property type="component" value="Unassembled WGS sequence"/>
</dbReference>
<dbReference type="InterPro" id="IPR006048">
    <property type="entry name" value="A-amylase/branching_C"/>
</dbReference>
<dbReference type="SMART" id="SM00642">
    <property type="entry name" value="Aamy"/>
    <property type="match status" value="1"/>
</dbReference>
<dbReference type="InterPro" id="IPR013780">
    <property type="entry name" value="Glyco_hydro_b"/>
</dbReference>
<dbReference type="FunFam" id="3.20.20.80:FF:000001">
    <property type="entry name" value="1,4-alpha-glucan branching enzyme"/>
    <property type="match status" value="1"/>
</dbReference>
<dbReference type="Pfam" id="PF00128">
    <property type="entry name" value="Alpha-amylase"/>
    <property type="match status" value="1"/>
</dbReference>
<keyword evidence="5" id="KW-0328">Glycosyltransferase</keyword>
<comment type="similarity">
    <text evidence="3">Belongs to the glycosyl hydrolase 13 family. GlgB subfamily.</text>
</comment>
<dbReference type="Pfam" id="PF02922">
    <property type="entry name" value="CBM_48"/>
    <property type="match status" value="1"/>
</dbReference>
<dbReference type="PANTHER" id="PTHR43651:SF3">
    <property type="entry name" value="1,4-ALPHA-GLUCAN-BRANCHING ENZYME"/>
    <property type="match status" value="1"/>
</dbReference>
<evidence type="ECO:0000256" key="1">
    <source>
        <dbReference type="ARBA" id="ARBA00000826"/>
    </source>
</evidence>
<dbReference type="SUPFAM" id="SSF81296">
    <property type="entry name" value="E set domains"/>
    <property type="match status" value="1"/>
</dbReference>
<gene>
    <name evidence="10" type="ORF">H9862_04075</name>
</gene>
<evidence type="ECO:0000256" key="5">
    <source>
        <dbReference type="ARBA" id="ARBA00022676"/>
    </source>
</evidence>
<sequence>MRRPPIPGLVLADGWLAPYEREIKARMRLFDSQMERICRSRGSLLHCAEGYKRLGFNRDPETREWIYREWAPGARELYLIGDFNRWDRRATPMQRNREGVWEVRLPADTLAHGQHVKVHVIGADNEGHDRIPAWIRFTEQNPQNFDYSGLIWEPAEPYTWRHTRWNPERIKVPYIYEAHVGMAGEEERIHSYREFADKVLPRIAELGYNVVQLMAVQEHPYYGSFGYHVSSFFAPSNRFGTPEDLKYLIDTAHGHGIAVLLDVVHSHAVKNVAEGLNNFDGSGGQYFKAGERDARHPDWDSCLFDYGRAEVIEFLLSNLRWWLEEYNFDGFRFDGVTSMLYVHHGHEPFTDLGCYFNTLVNLDAVTYLQLATTLIRQVKPGAFAIAEDMSGMPGLCRPVDEGGFGFSHRLAMGLPDYWIKLLKEKKDEEWSVGDMWYTLINRRYGEPNIAYAESHDQALVGDKTIAFRLMDAEMYTCMSCNTPSLIIDRGIALHKMIRLVTLAAGGEGWLNFMGNEFGHPEWIDFPREGNGNSYKYCRRQWSLVDNEQLRYRYLNAFDRAMLQLAQDTNLLSARPARPLNMDEQNQVMAFERGELLFVFNWNGQRAIPDYRLPAPAHGEWKVILDSDDPRFGGYGRQDHSIRH</sequence>
<comment type="catalytic activity">
    <reaction evidence="1">
        <text>Transfers a segment of a (1-&gt;4)-alpha-D-glucan chain to a primary hydroxy group in a similar glucan chain.</text>
        <dbReference type="EC" id="2.4.1.18"/>
    </reaction>
</comment>
<evidence type="ECO:0000259" key="9">
    <source>
        <dbReference type="SMART" id="SM00642"/>
    </source>
</evidence>
<keyword evidence="7" id="KW-0119">Carbohydrate metabolism</keyword>
<reference evidence="10" key="1">
    <citation type="journal article" date="2021" name="PeerJ">
        <title>Extensive microbial diversity within the chicken gut microbiome revealed by metagenomics and culture.</title>
        <authorList>
            <person name="Gilroy R."/>
            <person name="Ravi A."/>
            <person name="Getino M."/>
            <person name="Pursley I."/>
            <person name="Horton D.L."/>
            <person name="Alikhan N.F."/>
            <person name="Baker D."/>
            <person name="Gharbi K."/>
            <person name="Hall N."/>
            <person name="Watson M."/>
            <person name="Adriaenssens E.M."/>
            <person name="Foster-Nyarko E."/>
            <person name="Jarju S."/>
            <person name="Secka A."/>
            <person name="Antonio M."/>
            <person name="Oren A."/>
            <person name="Chaudhuri R.R."/>
            <person name="La Ragione R."/>
            <person name="Hildebrand F."/>
            <person name="Pallen M.J."/>
        </authorList>
    </citation>
    <scope>NUCLEOTIDE SEQUENCE</scope>
    <source>
        <strain evidence="10">14975</strain>
    </source>
</reference>
<evidence type="ECO:0000313" key="10">
    <source>
        <dbReference type="EMBL" id="HIX19763.1"/>
    </source>
</evidence>
<evidence type="ECO:0000256" key="3">
    <source>
        <dbReference type="ARBA" id="ARBA00009000"/>
    </source>
</evidence>
<dbReference type="GO" id="GO:0005737">
    <property type="term" value="C:cytoplasm"/>
    <property type="evidence" value="ECO:0007669"/>
    <property type="project" value="TreeGrafter"/>
</dbReference>
<accession>A0A9D2AHV6</accession>
<feature type="domain" description="Glycosyl hydrolase family 13 catalytic" evidence="9">
    <location>
        <begin position="195"/>
        <end position="558"/>
    </location>
</feature>
<dbReference type="InterPro" id="IPR004193">
    <property type="entry name" value="Glyco_hydro_13_N"/>
</dbReference>
<dbReference type="SUPFAM" id="SSF51445">
    <property type="entry name" value="(Trans)glycosidases"/>
    <property type="match status" value="1"/>
</dbReference>
<dbReference type="AlphaFoldDB" id="A0A9D2AHV6"/>
<dbReference type="InterPro" id="IPR037439">
    <property type="entry name" value="Branching_enzy"/>
</dbReference>
<reference evidence="10" key="2">
    <citation type="submission" date="2021-04" db="EMBL/GenBank/DDBJ databases">
        <authorList>
            <person name="Gilroy R."/>
        </authorList>
    </citation>
    <scope>NUCLEOTIDE SEQUENCE</scope>
    <source>
        <strain evidence="10">14975</strain>
    </source>
</reference>
<dbReference type="CDD" id="cd02854">
    <property type="entry name" value="E_set_GBE_euk_N"/>
    <property type="match status" value="1"/>
</dbReference>
<comment type="function">
    <text evidence="2">Catalyzes the formation of the alpha-1,6-glucosidic linkages in glycogen by scission of a 1,4-alpha-linked oligosaccharide from growing alpha-1,4-glucan chains and the subsequent attachment of the oligosaccharide to the alpha-1,6 position.</text>
</comment>
<dbReference type="InterPro" id="IPR013783">
    <property type="entry name" value="Ig-like_fold"/>
</dbReference>
<evidence type="ECO:0000256" key="8">
    <source>
        <dbReference type="PIRSR" id="PIRSR000463-1"/>
    </source>
</evidence>
<proteinExistence type="inferred from homology"/>
<feature type="active site" description="Proton donor" evidence="8">
    <location>
        <position position="387"/>
    </location>
</feature>
<feature type="active site" description="Nucleophile" evidence="8">
    <location>
        <position position="334"/>
    </location>
</feature>
<dbReference type="SUPFAM" id="SSF51011">
    <property type="entry name" value="Glycosyl hydrolase domain"/>
    <property type="match status" value="1"/>
</dbReference>
<dbReference type="EC" id="2.4.1.18" evidence="4"/>
<feature type="non-terminal residue" evidence="10">
    <location>
        <position position="643"/>
    </location>
</feature>
<organism evidence="10 11">
    <name type="scientific">Candidatus Akkermansia intestinigallinarum</name>
    <dbReference type="NCBI Taxonomy" id="2838431"/>
    <lineage>
        <taxon>Bacteria</taxon>
        <taxon>Pseudomonadati</taxon>
        <taxon>Verrucomicrobiota</taxon>
        <taxon>Verrucomicrobiia</taxon>
        <taxon>Verrucomicrobiales</taxon>
        <taxon>Akkermansiaceae</taxon>
        <taxon>Akkermansia</taxon>
    </lineage>
</organism>
<dbReference type="GO" id="GO:0003844">
    <property type="term" value="F:1,4-alpha-glucan branching enzyme activity"/>
    <property type="evidence" value="ECO:0007669"/>
    <property type="project" value="UniProtKB-EC"/>
</dbReference>
<dbReference type="GO" id="GO:0043169">
    <property type="term" value="F:cation binding"/>
    <property type="evidence" value="ECO:0007669"/>
    <property type="project" value="InterPro"/>
</dbReference>
<protein>
    <recommendedName>
        <fullName evidence="4">1,4-alpha-glucan branching enzyme</fullName>
        <ecNumber evidence="4">2.4.1.18</ecNumber>
    </recommendedName>
</protein>
<evidence type="ECO:0000313" key="11">
    <source>
        <dbReference type="Proteomes" id="UP000823964"/>
    </source>
</evidence>
<dbReference type="Pfam" id="PF02806">
    <property type="entry name" value="Alpha-amylase_C"/>
    <property type="match status" value="1"/>
</dbReference>
<dbReference type="GO" id="GO:0005978">
    <property type="term" value="P:glycogen biosynthetic process"/>
    <property type="evidence" value="ECO:0007669"/>
    <property type="project" value="InterPro"/>
</dbReference>
<evidence type="ECO:0000256" key="2">
    <source>
        <dbReference type="ARBA" id="ARBA00002953"/>
    </source>
</evidence>
<evidence type="ECO:0000256" key="6">
    <source>
        <dbReference type="ARBA" id="ARBA00022679"/>
    </source>
</evidence>
<dbReference type="GO" id="GO:0004553">
    <property type="term" value="F:hydrolase activity, hydrolyzing O-glycosyl compounds"/>
    <property type="evidence" value="ECO:0007669"/>
    <property type="project" value="InterPro"/>
</dbReference>
<keyword evidence="6" id="KW-0808">Transferase</keyword>
<dbReference type="InterPro" id="IPR006047">
    <property type="entry name" value="GH13_cat_dom"/>
</dbReference>
<comment type="caution">
    <text evidence="10">The sequence shown here is derived from an EMBL/GenBank/DDBJ whole genome shotgun (WGS) entry which is preliminary data.</text>
</comment>
<dbReference type="PIRSF" id="PIRSF000463">
    <property type="entry name" value="GlgB"/>
    <property type="match status" value="1"/>
</dbReference>
<dbReference type="InterPro" id="IPR014756">
    <property type="entry name" value="Ig_E-set"/>
</dbReference>
<dbReference type="PANTHER" id="PTHR43651">
    <property type="entry name" value="1,4-ALPHA-GLUCAN-BRANCHING ENZYME"/>
    <property type="match status" value="1"/>
</dbReference>
<name>A0A9D2AHV6_9BACT</name>